<evidence type="ECO:0000313" key="2">
    <source>
        <dbReference type="Proteomes" id="UP000823561"/>
    </source>
</evidence>
<name>A0AAV6FW29_9TELE</name>
<proteinExistence type="predicted"/>
<dbReference type="Proteomes" id="UP000823561">
    <property type="component" value="Chromosome 18"/>
</dbReference>
<dbReference type="AlphaFoldDB" id="A0AAV6FW29"/>
<evidence type="ECO:0000313" key="1">
    <source>
        <dbReference type="EMBL" id="KAG5267029.1"/>
    </source>
</evidence>
<gene>
    <name evidence="1" type="ORF">AALO_G00239020</name>
</gene>
<sequence length="83" mass="8943">MLNLDGLEVIAVLVVMGLFVKVLEQFGLFEPVGGEALWQDDGAGFLLIPLQSSVLRGFSSRPCGLEDERRGLGLGLLMQLLAL</sequence>
<accession>A0AAV6FW29</accession>
<reference evidence="1" key="1">
    <citation type="submission" date="2020-10" db="EMBL/GenBank/DDBJ databases">
        <title>Chromosome-scale genome assembly of the Allis shad, Alosa alosa.</title>
        <authorList>
            <person name="Margot Z."/>
            <person name="Christophe K."/>
            <person name="Cabau C."/>
            <person name="Louis A."/>
            <person name="Berthelot C."/>
            <person name="Parey E."/>
            <person name="Roest Crollius H."/>
            <person name="Montfort J."/>
            <person name="Robinson-Rechavi M."/>
            <person name="Bucao C."/>
            <person name="Bouchez O."/>
            <person name="Gislard M."/>
            <person name="Lluch J."/>
            <person name="Milhes M."/>
            <person name="Lampietro C."/>
            <person name="Lopez Roques C."/>
            <person name="Donnadieu C."/>
            <person name="Braasch I."/>
            <person name="Desvignes T."/>
            <person name="Postlethwait J."/>
            <person name="Bobe J."/>
            <person name="Guiguen Y."/>
        </authorList>
    </citation>
    <scope>NUCLEOTIDE SEQUENCE</scope>
    <source>
        <strain evidence="1">M-15738</strain>
        <tissue evidence="1">Blood</tissue>
    </source>
</reference>
<organism evidence="1 2">
    <name type="scientific">Alosa alosa</name>
    <name type="common">allis shad</name>
    <dbReference type="NCBI Taxonomy" id="278164"/>
    <lineage>
        <taxon>Eukaryota</taxon>
        <taxon>Metazoa</taxon>
        <taxon>Chordata</taxon>
        <taxon>Craniata</taxon>
        <taxon>Vertebrata</taxon>
        <taxon>Euteleostomi</taxon>
        <taxon>Actinopterygii</taxon>
        <taxon>Neopterygii</taxon>
        <taxon>Teleostei</taxon>
        <taxon>Clupei</taxon>
        <taxon>Clupeiformes</taxon>
        <taxon>Clupeoidei</taxon>
        <taxon>Clupeidae</taxon>
        <taxon>Alosa</taxon>
    </lineage>
</organism>
<dbReference type="EMBL" id="JADWDJ010000018">
    <property type="protein sequence ID" value="KAG5267029.1"/>
    <property type="molecule type" value="Genomic_DNA"/>
</dbReference>
<comment type="caution">
    <text evidence="1">The sequence shown here is derived from an EMBL/GenBank/DDBJ whole genome shotgun (WGS) entry which is preliminary data.</text>
</comment>
<protein>
    <submittedName>
        <fullName evidence="1">Uncharacterized protein</fullName>
    </submittedName>
</protein>
<keyword evidence="2" id="KW-1185">Reference proteome</keyword>